<evidence type="ECO:0000259" key="6">
    <source>
        <dbReference type="Pfam" id="PF02931"/>
    </source>
</evidence>
<evidence type="ECO:0000256" key="4">
    <source>
        <dbReference type="ARBA" id="ARBA00023136"/>
    </source>
</evidence>
<gene>
    <name evidence="8" type="ORF">FSP39_022851</name>
</gene>
<reference evidence="8" key="1">
    <citation type="submission" date="2019-08" db="EMBL/GenBank/DDBJ databases">
        <title>The improved chromosome-level genome for the pearl oyster Pinctada fucata martensii using PacBio sequencing and Hi-C.</title>
        <authorList>
            <person name="Zheng Z."/>
        </authorList>
    </citation>
    <scope>NUCLEOTIDE SEQUENCE</scope>
    <source>
        <strain evidence="8">ZZ-2019</strain>
        <tissue evidence="8">Adductor muscle</tissue>
    </source>
</reference>
<feature type="transmembrane region" description="Helical" evidence="5">
    <location>
        <begin position="204"/>
        <end position="229"/>
    </location>
</feature>
<name>A0AA88XXV5_PINIB</name>
<dbReference type="PRINTS" id="PR00252">
    <property type="entry name" value="NRIONCHANNEL"/>
</dbReference>
<dbReference type="CDD" id="cd19051">
    <property type="entry name" value="LGIC_TM_cation"/>
    <property type="match status" value="1"/>
</dbReference>
<keyword evidence="3 5" id="KW-1133">Transmembrane helix</keyword>
<protein>
    <submittedName>
        <fullName evidence="8">Uncharacterized protein</fullName>
    </submittedName>
</protein>
<evidence type="ECO:0000256" key="3">
    <source>
        <dbReference type="ARBA" id="ARBA00022989"/>
    </source>
</evidence>
<dbReference type="Gene3D" id="1.20.58.390">
    <property type="entry name" value="Neurotransmitter-gated ion-channel transmembrane domain"/>
    <property type="match status" value="1"/>
</dbReference>
<dbReference type="AlphaFoldDB" id="A0AA88XXV5"/>
<dbReference type="GO" id="GO:0016020">
    <property type="term" value="C:membrane"/>
    <property type="evidence" value="ECO:0007669"/>
    <property type="project" value="UniProtKB-SubCell"/>
</dbReference>
<feature type="domain" description="Neurotransmitter-gated ion-channel transmembrane" evidence="7">
    <location>
        <begin position="214"/>
        <end position="305"/>
    </location>
</feature>
<evidence type="ECO:0000256" key="1">
    <source>
        <dbReference type="ARBA" id="ARBA00004141"/>
    </source>
</evidence>
<dbReference type="InterPro" id="IPR036719">
    <property type="entry name" value="Neuro-gated_channel_TM_sf"/>
</dbReference>
<proteinExistence type="predicted"/>
<organism evidence="8 9">
    <name type="scientific">Pinctada imbricata</name>
    <name type="common">Atlantic pearl-oyster</name>
    <name type="synonym">Pinctada martensii</name>
    <dbReference type="NCBI Taxonomy" id="66713"/>
    <lineage>
        <taxon>Eukaryota</taxon>
        <taxon>Metazoa</taxon>
        <taxon>Spiralia</taxon>
        <taxon>Lophotrochozoa</taxon>
        <taxon>Mollusca</taxon>
        <taxon>Bivalvia</taxon>
        <taxon>Autobranchia</taxon>
        <taxon>Pteriomorphia</taxon>
        <taxon>Pterioida</taxon>
        <taxon>Pterioidea</taxon>
        <taxon>Pteriidae</taxon>
        <taxon>Pinctada</taxon>
    </lineage>
</organism>
<dbReference type="InterPro" id="IPR036734">
    <property type="entry name" value="Neur_chan_lig-bd_sf"/>
</dbReference>
<evidence type="ECO:0000256" key="5">
    <source>
        <dbReference type="SAM" id="Phobius"/>
    </source>
</evidence>
<dbReference type="SUPFAM" id="SSF63712">
    <property type="entry name" value="Nicotinic receptor ligand binding domain-like"/>
    <property type="match status" value="1"/>
</dbReference>
<dbReference type="Pfam" id="PF02932">
    <property type="entry name" value="Neur_chan_memb"/>
    <property type="match status" value="1"/>
</dbReference>
<feature type="transmembrane region" description="Helical" evidence="5">
    <location>
        <begin position="236"/>
        <end position="254"/>
    </location>
</feature>
<evidence type="ECO:0000259" key="7">
    <source>
        <dbReference type="Pfam" id="PF02932"/>
    </source>
</evidence>
<dbReference type="InterPro" id="IPR006202">
    <property type="entry name" value="Neur_chan_lig-bd"/>
</dbReference>
<dbReference type="InterPro" id="IPR006029">
    <property type="entry name" value="Neurotrans-gated_channel_TM"/>
</dbReference>
<keyword evidence="2 5" id="KW-0812">Transmembrane</keyword>
<evidence type="ECO:0000313" key="9">
    <source>
        <dbReference type="Proteomes" id="UP001186944"/>
    </source>
</evidence>
<dbReference type="InterPro" id="IPR038050">
    <property type="entry name" value="Neuro_actylchol_rec"/>
</dbReference>
<keyword evidence="4 5" id="KW-0472">Membrane</keyword>
<evidence type="ECO:0000256" key="2">
    <source>
        <dbReference type="ARBA" id="ARBA00022692"/>
    </source>
</evidence>
<keyword evidence="9" id="KW-1185">Reference proteome</keyword>
<dbReference type="Pfam" id="PF02931">
    <property type="entry name" value="Neur_chan_LBD"/>
    <property type="match status" value="1"/>
</dbReference>
<dbReference type="CDD" id="cd18989">
    <property type="entry name" value="LGIC_ECD_cation"/>
    <property type="match status" value="1"/>
</dbReference>
<dbReference type="Proteomes" id="UP001186944">
    <property type="component" value="Unassembled WGS sequence"/>
</dbReference>
<feature type="domain" description="Neurotransmitter-gated ion-channel ligand-binding" evidence="6">
    <location>
        <begin position="2"/>
        <end position="204"/>
    </location>
</feature>
<accession>A0AA88XXV5</accession>
<dbReference type="InterPro" id="IPR006201">
    <property type="entry name" value="Neur_channel"/>
</dbReference>
<dbReference type="SUPFAM" id="SSF90112">
    <property type="entry name" value="Neurotransmitter-gated ion-channel transmembrane pore"/>
    <property type="match status" value="1"/>
</dbReference>
<comment type="subcellular location">
    <subcellularLocation>
        <location evidence="1">Membrane</location>
        <topology evidence="1">Multi-pass membrane protein</topology>
    </subcellularLocation>
</comment>
<feature type="transmembrane region" description="Helical" evidence="5">
    <location>
        <begin position="360"/>
        <end position="384"/>
    </location>
</feature>
<dbReference type="PANTHER" id="PTHR18945">
    <property type="entry name" value="NEUROTRANSMITTER GATED ION CHANNEL"/>
    <property type="match status" value="1"/>
</dbReference>
<dbReference type="Gene3D" id="2.70.170.10">
    <property type="entry name" value="Neurotransmitter-gated ion-channel ligand-binding domain"/>
    <property type="match status" value="1"/>
</dbReference>
<dbReference type="GO" id="GO:0005230">
    <property type="term" value="F:extracellular ligand-gated monoatomic ion channel activity"/>
    <property type="evidence" value="ECO:0007669"/>
    <property type="project" value="InterPro"/>
</dbReference>
<dbReference type="EMBL" id="VSWD01000009">
    <property type="protein sequence ID" value="KAK3094009.1"/>
    <property type="molecule type" value="Genomic_DNA"/>
</dbReference>
<evidence type="ECO:0000313" key="8">
    <source>
        <dbReference type="EMBL" id="KAK3094009.1"/>
    </source>
</evidence>
<comment type="caution">
    <text evidence="8">The sequence shown here is derived from an EMBL/GenBank/DDBJ whole genome shotgun (WGS) entry which is preliminary data.</text>
</comment>
<feature type="transmembrane region" description="Helical" evidence="5">
    <location>
        <begin position="266"/>
        <end position="289"/>
    </location>
</feature>
<dbReference type="GO" id="GO:0004888">
    <property type="term" value="F:transmembrane signaling receptor activity"/>
    <property type="evidence" value="ECO:0007669"/>
    <property type="project" value="InterPro"/>
</dbReference>
<sequence>MDRLITDLSTGYNSKIRPPDNTSETLYVNVYFFLLSVMEYDEISGVLSLTGGLYMNWQDPRLTWTPSAYSGIPLIVLPRSDVWSPDAYVINTSDQLEAMDSDKHYVLRILHTGFVFIGIGDTINVQCSSDMTYFPFDKQTCHIIIGIWGYLAREVYLKSISSVMDTLYYTPGNIWDMESTFCEDYTMANTEGLFKCSITLARKPLYVCLNILGPIIFLSILNPLVFLLPPDSGDRVSFSMTVLLSFAVFMMMVSDNMPKTSSPMASITPLLFAVFVFSGFTTMVTMLNLRLHLAEKSDKASHKLQRIVTILSFESLGRSCRRPKCCKKGEVSSLGSKYSLKEELESSLWSCKQLAEKIDFVSFVYSIVFNCIVFIVFICLFATAP</sequence>